<proteinExistence type="inferred from homology"/>
<comment type="function">
    <text evidence="5">May play a role in anterograde transport of membrane proteins from the endoplasmic reticulum to the Golgi.</text>
</comment>
<dbReference type="InterPro" id="IPR040463">
    <property type="entry name" value="BAP29/BAP31_N"/>
</dbReference>
<evidence type="ECO:0000256" key="3">
    <source>
        <dbReference type="ARBA" id="ARBA00022989"/>
    </source>
</evidence>
<dbReference type="AlphaFoldDB" id="A0A8S2E9P8"/>
<keyword evidence="4 5" id="KW-0472">Membrane</keyword>
<dbReference type="EMBL" id="CAJOBA010034218">
    <property type="protein sequence ID" value="CAF3980398.1"/>
    <property type="molecule type" value="Genomic_DNA"/>
</dbReference>
<sequence>SIRELRKYSTYTPTKESLATPHAEAHAHMKQFRSQRNFYIAGFALFLWFVIKRLIGLMSMCAIEMANSTAARKQAEGARRYADTVTADDLKKGDLKKNTPVPTGDAPRSVDPAEHDAKVAELKQALDKSKLDYEELNKTYVEHIKEYERLGEENRKLNIKLSVLSGEKQESSKDK</sequence>
<feature type="region of interest" description="Disordered" evidence="7">
    <location>
        <begin position="89"/>
        <end position="117"/>
    </location>
</feature>
<keyword evidence="2 5" id="KW-0812">Transmembrane</keyword>
<evidence type="ECO:0000256" key="2">
    <source>
        <dbReference type="ARBA" id="ARBA00022692"/>
    </source>
</evidence>
<keyword evidence="5" id="KW-0813">Transport</keyword>
<evidence type="ECO:0000256" key="4">
    <source>
        <dbReference type="ARBA" id="ARBA00023136"/>
    </source>
</evidence>
<keyword evidence="6" id="KW-0175">Coiled coil</keyword>
<feature type="transmembrane region" description="Helical" evidence="5">
    <location>
        <begin position="38"/>
        <end position="60"/>
    </location>
</feature>
<dbReference type="GO" id="GO:0006886">
    <property type="term" value="P:intracellular protein transport"/>
    <property type="evidence" value="ECO:0007669"/>
    <property type="project" value="UniProtKB-UniRule"/>
</dbReference>
<evidence type="ECO:0000313" key="9">
    <source>
        <dbReference type="EMBL" id="CAF1168920.1"/>
    </source>
</evidence>
<gene>
    <name evidence="9" type="ORF">OVA965_LOCUS22468</name>
    <name evidence="10" type="ORF">TMI583_LOCUS23182</name>
</gene>
<dbReference type="GO" id="GO:0005789">
    <property type="term" value="C:endoplasmic reticulum membrane"/>
    <property type="evidence" value="ECO:0007669"/>
    <property type="project" value="UniProtKB-SubCell"/>
</dbReference>
<dbReference type="PANTHER" id="PTHR12701:SF20">
    <property type="entry name" value="ENDOPLASMIC RETICULUM TRANSMEMBRANE PROTEIN"/>
    <property type="match status" value="1"/>
</dbReference>
<organism evidence="9 11">
    <name type="scientific">Didymodactylos carnosus</name>
    <dbReference type="NCBI Taxonomy" id="1234261"/>
    <lineage>
        <taxon>Eukaryota</taxon>
        <taxon>Metazoa</taxon>
        <taxon>Spiralia</taxon>
        <taxon>Gnathifera</taxon>
        <taxon>Rotifera</taxon>
        <taxon>Eurotatoria</taxon>
        <taxon>Bdelloidea</taxon>
        <taxon>Philodinida</taxon>
        <taxon>Philodinidae</taxon>
        <taxon>Didymodactylos</taxon>
    </lineage>
</organism>
<keyword evidence="5" id="KW-0931">ER-Golgi transport</keyword>
<dbReference type="PANTHER" id="PTHR12701">
    <property type="entry name" value="BCR-ASSOCIATED PROTEIN, BAP"/>
    <property type="match status" value="1"/>
</dbReference>
<evidence type="ECO:0000256" key="6">
    <source>
        <dbReference type="SAM" id="Coils"/>
    </source>
</evidence>
<feature type="domain" description="BAP29/BAP31 transmembrane" evidence="8">
    <location>
        <begin position="1"/>
        <end position="68"/>
    </location>
</feature>
<evidence type="ECO:0000256" key="1">
    <source>
        <dbReference type="ARBA" id="ARBA00004141"/>
    </source>
</evidence>
<comment type="similarity">
    <text evidence="5">Belongs to the BCAP29/BCAP31 family.</text>
</comment>
<evidence type="ECO:0000256" key="7">
    <source>
        <dbReference type="SAM" id="MobiDB-lite"/>
    </source>
</evidence>
<dbReference type="Pfam" id="PF05529">
    <property type="entry name" value="Bap31"/>
    <property type="match status" value="1"/>
</dbReference>
<keyword evidence="3 5" id="KW-1133">Transmembrane helix</keyword>
<dbReference type="GO" id="GO:0070973">
    <property type="term" value="P:protein localization to endoplasmic reticulum exit site"/>
    <property type="evidence" value="ECO:0007669"/>
    <property type="project" value="UniProtKB-UniRule"/>
</dbReference>
<reference evidence="9" key="1">
    <citation type="submission" date="2021-02" db="EMBL/GenBank/DDBJ databases">
        <authorList>
            <person name="Nowell W R."/>
        </authorList>
    </citation>
    <scope>NUCLEOTIDE SEQUENCE</scope>
</reference>
<dbReference type="InterPro" id="IPR008417">
    <property type="entry name" value="BAP29/BAP31"/>
</dbReference>
<evidence type="ECO:0000259" key="8">
    <source>
        <dbReference type="Pfam" id="PF05529"/>
    </source>
</evidence>
<evidence type="ECO:0000313" key="10">
    <source>
        <dbReference type="EMBL" id="CAF3980398.1"/>
    </source>
</evidence>
<evidence type="ECO:0000313" key="11">
    <source>
        <dbReference type="Proteomes" id="UP000677228"/>
    </source>
</evidence>
<name>A0A8S2E9P8_9BILA</name>
<dbReference type="EMBL" id="CAJNOK010012694">
    <property type="protein sequence ID" value="CAF1168920.1"/>
    <property type="molecule type" value="Genomic_DNA"/>
</dbReference>
<keyword evidence="5" id="KW-0653">Protein transport</keyword>
<dbReference type="GO" id="GO:0006888">
    <property type="term" value="P:endoplasmic reticulum to Golgi vesicle-mediated transport"/>
    <property type="evidence" value="ECO:0007669"/>
    <property type="project" value="UniProtKB-UniRule"/>
</dbReference>
<feature type="coiled-coil region" evidence="6">
    <location>
        <begin position="119"/>
        <end position="167"/>
    </location>
</feature>
<keyword evidence="5" id="KW-0256">Endoplasmic reticulum</keyword>
<protein>
    <recommendedName>
        <fullName evidence="5">Endoplasmic reticulum transmembrane protein</fullName>
    </recommendedName>
</protein>
<comment type="caution">
    <text evidence="9">The sequence shown here is derived from an EMBL/GenBank/DDBJ whole genome shotgun (WGS) entry which is preliminary data.</text>
</comment>
<feature type="non-terminal residue" evidence="9">
    <location>
        <position position="1"/>
    </location>
</feature>
<dbReference type="Proteomes" id="UP000677228">
    <property type="component" value="Unassembled WGS sequence"/>
</dbReference>
<dbReference type="Proteomes" id="UP000682733">
    <property type="component" value="Unassembled WGS sequence"/>
</dbReference>
<evidence type="ECO:0000256" key="5">
    <source>
        <dbReference type="RuleBase" id="RU367026"/>
    </source>
</evidence>
<accession>A0A8S2E9P8</accession>
<comment type="caution">
    <text evidence="5">Lacks conserved residue(s) required for the propagation of feature annotation.</text>
</comment>
<comment type="subcellular location">
    <subcellularLocation>
        <location evidence="5">Endoplasmic reticulum membrane</location>
        <topology evidence="5">Multi-pass membrane protein</topology>
    </subcellularLocation>
    <subcellularLocation>
        <location evidence="1">Membrane</location>
        <topology evidence="1">Multi-pass membrane protein</topology>
    </subcellularLocation>
</comment>